<evidence type="ECO:0000256" key="8">
    <source>
        <dbReference type="ARBA" id="ARBA00023295"/>
    </source>
</evidence>
<dbReference type="SMART" id="SM00060">
    <property type="entry name" value="FN3"/>
    <property type="match status" value="1"/>
</dbReference>
<sequence>MSACKINGGGCDGSTGPGPGDDTQAPTAPGNLRSTAKTSSSVSLAWNASTDNVGVTGYDVYQGSTKAATVTGTDATVSGLSAKTAYAFTVKAHDAAGNNSAASNSVSVTTDDGGTGPGPGGGKVLGYFVDWGVYQRNYHVKNIDTSGSASKLTHLNYAFGNVTNGQCAVGDSYADYDKAYTADQSVDGVADTWDQPLRGSFNQLRKLKKKYPNLKILWSFGGWTWSGGFGQAAANPTAFANSCYNLVKDSRWADVFDGIDIDWEYPNACGLSCDTSGAAAFKNLMAALRAKFGSSSLVTAAVSADGSSGGKIDAADYGGAAQYVDWYNVMTYDFFGAWDAQGPTAPHSPLNSYTGIPHEGFNSDAAIQKYKSKGVPASKLLLGIGFYGRGWTGVTQKAPGGTATGPAPGTYEQGIEDYKVLKGKCPATSTIAGTAYNLCGSEWWSYDTPSTIAGKMSYAKQQGLGGSFFWELTGDTSNGELITAMKNGLG</sequence>
<evidence type="ECO:0000256" key="10">
    <source>
        <dbReference type="RuleBase" id="RU000489"/>
    </source>
</evidence>
<dbReference type="GO" id="GO:0008061">
    <property type="term" value="F:chitin binding"/>
    <property type="evidence" value="ECO:0007669"/>
    <property type="project" value="InterPro"/>
</dbReference>
<evidence type="ECO:0000313" key="15">
    <source>
        <dbReference type="Proteomes" id="UP000669179"/>
    </source>
</evidence>
<dbReference type="SUPFAM" id="SSF51445">
    <property type="entry name" value="(Trans)glycosidases"/>
    <property type="match status" value="1"/>
</dbReference>
<keyword evidence="8 10" id="KW-0326">Glycosidase</keyword>
<dbReference type="Gene3D" id="3.20.20.80">
    <property type="entry name" value="Glycosidases"/>
    <property type="match status" value="1"/>
</dbReference>
<dbReference type="PANTHER" id="PTHR11177">
    <property type="entry name" value="CHITINASE"/>
    <property type="match status" value="1"/>
</dbReference>
<dbReference type="SUPFAM" id="SSF54556">
    <property type="entry name" value="Chitinase insertion domain"/>
    <property type="match status" value="1"/>
</dbReference>
<keyword evidence="5 10" id="KW-0378">Hydrolase</keyword>
<dbReference type="GO" id="GO:0000272">
    <property type="term" value="P:polysaccharide catabolic process"/>
    <property type="evidence" value="ECO:0007669"/>
    <property type="project" value="UniProtKB-KW"/>
</dbReference>
<evidence type="ECO:0000256" key="3">
    <source>
        <dbReference type="ARBA" id="ARBA00012729"/>
    </source>
</evidence>
<evidence type="ECO:0000259" key="13">
    <source>
        <dbReference type="PROSITE" id="PS51910"/>
    </source>
</evidence>
<dbReference type="InterPro" id="IPR001223">
    <property type="entry name" value="Glyco_hydro18_cat"/>
</dbReference>
<dbReference type="InterPro" id="IPR017853">
    <property type="entry name" value="GH"/>
</dbReference>
<keyword evidence="15" id="KW-1185">Reference proteome</keyword>
<dbReference type="PROSITE" id="PS50853">
    <property type="entry name" value="FN3"/>
    <property type="match status" value="1"/>
</dbReference>
<evidence type="ECO:0000256" key="2">
    <source>
        <dbReference type="ARBA" id="ARBA00009121"/>
    </source>
</evidence>
<evidence type="ECO:0000256" key="4">
    <source>
        <dbReference type="ARBA" id="ARBA00022729"/>
    </source>
</evidence>
<dbReference type="InterPro" id="IPR001579">
    <property type="entry name" value="Glyco_hydro_18_chit_AS"/>
</dbReference>
<dbReference type="InterPro" id="IPR011583">
    <property type="entry name" value="Chitinase_II/V-like_cat"/>
</dbReference>
<organism evidence="14 15">
    <name type="scientific">Actinomadura barringtoniae</name>
    <dbReference type="NCBI Taxonomy" id="1427535"/>
    <lineage>
        <taxon>Bacteria</taxon>
        <taxon>Bacillati</taxon>
        <taxon>Actinomycetota</taxon>
        <taxon>Actinomycetes</taxon>
        <taxon>Streptosporangiales</taxon>
        <taxon>Thermomonosporaceae</taxon>
        <taxon>Actinomadura</taxon>
    </lineage>
</organism>
<feature type="domain" description="Fibronectin type-III" evidence="12">
    <location>
        <begin position="28"/>
        <end position="113"/>
    </location>
</feature>
<proteinExistence type="inferred from homology"/>
<dbReference type="InterPro" id="IPR013783">
    <property type="entry name" value="Ig-like_fold"/>
</dbReference>
<reference evidence="14" key="1">
    <citation type="submission" date="2021-03" db="EMBL/GenBank/DDBJ databases">
        <authorList>
            <person name="Kanchanasin P."/>
            <person name="Saeng-In P."/>
            <person name="Phongsopitanun W."/>
            <person name="Yuki M."/>
            <person name="Kudo T."/>
            <person name="Ohkuma M."/>
            <person name="Tanasupawat S."/>
        </authorList>
    </citation>
    <scope>NUCLEOTIDE SEQUENCE</scope>
    <source>
        <strain evidence="14">GKU 128</strain>
    </source>
</reference>
<dbReference type="EMBL" id="JAGEOJ010000001">
    <property type="protein sequence ID" value="MBO2445543.1"/>
    <property type="molecule type" value="Genomic_DNA"/>
</dbReference>
<dbReference type="FunFam" id="2.60.40.10:FF:001114">
    <property type="entry name" value="Chitinase A1"/>
    <property type="match status" value="1"/>
</dbReference>
<dbReference type="AlphaFoldDB" id="A0A939P5I8"/>
<evidence type="ECO:0000256" key="5">
    <source>
        <dbReference type="ARBA" id="ARBA00022801"/>
    </source>
</evidence>
<dbReference type="SMART" id="SM00636">
    <property type="entry name" value="Glyco_18"/>
    <property type="match status" value="1"/>
</dbReference>
<comment type="similarity">
    <text evidence="2">Belongs to the glycosyl hydrolase 18 family. Chitinase class II subfamily.</text>
</comment>
<dbReference type="InterPro" id="IPR050314">
    <property type="entry name" value="Glycosyl_Hydrlase_18"/>
</dbReference>
<dbReference type="CDD" id="cd00063">
    <property type="entry name" value="FN3"/>
    <property type="match status" value="1"/>
</dbReference>
<dbReference type="Gene3D" id="2.60.40.10">
    <property type="entry name" value="Immunoglobulins"/>
    <property type="match status" value="1"/>
</dbReference>
<feature type="region of interest" description="Disordered" evidence="11">
    <location>
        <begin position="1"/>
        <end position="41"/>
    </location>
</feature>
<keyword evidence="7" id="KW-0119">Carbohydrate metabolism</keyword>
<evidence type="ECO:0000313" key="14">
    <source>
        <dbReference type="EMBL" id="MBO2445543.1"/>
    </source>
</evidence>
<comment type="caution">
    <text evidence="14">The sequence shown here is derived from an EMBL/GenBank/DDBJ whole genome shotgun (WGS) entry which is preliminary data.</text>
</comment>
<comment type="catalytic activity">
    <reaction evidence="1">
        <text>Random endo-hydrolysis of N-acetyl-beta-D-glucosaminide (1-&gt;4)-beta-linkages in chitin and chitodextrins.</text>
        <dbReference type="EC" id="3.2.1.14"/>
    </reaction>
</comment>
<keyword evidence="6" id="KW-0146">Chitin degradation</keyword>
<dbReference type="InterPro" id="IPR036116">
    <property type="entry name" value="FN3_sf"/>
</dbReference>
<dbReference type="Pfam" id="PF00041">
    <property type="entry name" value="fn3"/>
    <property type="match status" value="1"/>
</dbReference>
<gene>
    <name evidence="14" type="ORF">J4573_00415</name>
</gene>
<dbReference type="Gene3D" id="3.10.50.10">
    <property type="match status" value="1"/>
</dbReference>
<evidence type="ECO:0000256" key="9">
    <source>
        <dbReference type="ARBA" id="ARBA00023326"/>
    </source>
</evidence>
<feature type="domain" description="GH18" evidence="13">
    <location>
        <begin position="122"/>
        <end position="490"/>
    </location>
</feature>
<dbReference type="GO" id="GO:0006032">
    <property type="term" value="P:chitin catabolic process"/>
    <property type="evidence" value="ECO:0007669"/>
    <property type="project" value="UniProtKB-KW"/>
</dbReference>
<feature type="compositionally biased region" description="Gly residues" evidence="11">
    <location>
        <begin position="7"/>
        <end position="19"/>
    </location>
</feature>
<dbReference type="PROSITE" id="PS01095">
    <property type="entry name" value="GH18_1"/>
    <property type="match status" value="1"/>
</dbReference>
<dbReference type="EC" id="3.2.1.14" evidence="3"/>
<evidence type="ECO:0000256" key="7">
    <source>
        <dbReference type="ARBA" id="ARBA00023277"/>
    </source>
</evidence>
<evidence type="ECO:0000259" key="12">
    <source>
        <dbReference type="PROSITE" id="PS50853"/>
    </source>
</evidence>
<dbReference type="SUPFAM" id="SSF49265">
    <property type="entry name" value="Fibronectin type III"/>
    <property type="match status" value="1"/>
</dbReference>
<dbReference type="GO" id="GO:0008843">
    <property type="term" value="F:endochitinase activity"/>
    <property type="evidence" value="ECO:0007669"/>
    <property type="project" value="UniProtKB-EC"/>
</dbReference>
<dbReference type="PANTHER" id="PTHR11177:SF317">
    <property type="entry name" value="CHITINASE 12-RELATED"/>
    <property type="match status" value="1"/>
</dbReference>
<feature type="compositionally biased region" description="Polar residues" evidence="11">
    <location>
        <begin position="32"/>
        <end position="41"/>
    </location>
</feature>
<keyword evidence="9" id="KW-0624">Polysaccharide degradation</keyword>
<dbReference type="PROSITE" id="PS51910">
    <property type="entry name" value="GH18_2"/>
    <property type="match status" value="1"/>
</dbReference>
<dbReference type="InterPro" id="IPR003961">
    <property type="entry name" value="FN3_dom"/>
</dbReference>
<dbReference type="CDD" id="cd06548">
    <property type="entry name" value="GH18_chitinase"/>
    <property type="match status" value="1"/>
</dbReference>
<protein>
    <recommendedName>
        <fullName evidence="3">chitinase</fullName>
        <ecNumber evidence="3">3.2.1.14</ecNumber>
    </recommendedName>
</protein>
<evidence type="ECO:0000256" key="1">
    <source>
        <dbReference type="ARBA" id="ARBA00000822"/>
    </source>
</evidence>
<evidence type="ECO:0000256" key="11">
    <source>
        <dbReference type="SAM" id="MobiDB-lite"/>
    </source>
</evidence>
<name>A0A939P5I8_9ACTN</name>
<dbReference type="InterPro" id="IPR029070">
    <property type="entry name" value="Chitinase_insertion_sf"/>
</dbReference>
<accession>A0A939P5I8</accession>
<feature type="compositionally biased region" description="Low complexity" evidence="11">
    <location>
        <begin position="98"/>
        <end position="112"/>
    </location>
</feature>
<keyword evidence="4" id="KW-0732">Signal</keyword>
<evidence type="ECO:0000256" key="6">
    <source>
        <dbReference type="ARBA" id="ARBA00023024"/>
    </source>
</evidence>
<dbReference type="Proteomes" id="UP000669179">
    <property type="component" value="Unassembled WGS sequence"/>
</dbReference>
<feature type="region of interest" description="Disordered" evidence="11">
    <location>
        <begin position="98"/>
        <end position="119"/>
    </location>
</feature>
<dbReference type="Pfam" id="PF00704">
    <property type="entry name" value="Glyco_hydro_18"/>
    <property type="match status" value="1"/>
</dbReference>